<dbReference type="Gene3D" id="2.60.260.20">
    <property type="entry name" value="Urease metallochaperone UreE, N-terminal domain"/>
    <property type="match status" value="2"/>
</dbReference>
<dbReference type="GO" id="GO:0005737">
    <property type="term" value="C:cytoplasm"/>
    <property type="evidence" value="ECO:0007669"/>
    <property type="project" value="TreeGrafter"/>
</dbReference>
<dbReference type="Pfam" id="PF01556">
    <property type="entry name" value="DnaJ_C"/>
    <property type="match status" value="1"/>
</dbReference>
<dbReference type="Gene3D" id="1.10.287.110">
    <property type="entry name" value="DnaJ domain"/>
    <property type="match status" value="1"/>
</dbReference>
<evidence type="ECO:0000256" key="1">
    <source>
        <dbReference type="ARBA" id="ARBA00022490"/>
    </source>
</evidence>
<dbReference type="GO" id="GO:0042026">
    <property type="term" value="P:protein refolding"/>
    <property type="evidence" value="ECO:0007669"/>
    <property type="project" value="TreeGrafter"/>
</dbReference>
<dbReference type="FunFam" id="2.60.260.20:FF:000008">
    <property type="entry name" value="Curved DNA-binding protein"/>
    <property type="match status" value="1"/>
</dbReference>
<dbReference type="InterPro" id="IPR008971">
    <property type="entry name" value="HSP40/DnaJ_pept-bd"/>
</dbReference>
<dbReference type="InterPro" id="IPR018253">
    <property type="entry name" value="DnaJ_domain_CS"/>
</dbReference>
<dbReference type="AlphaFoldDB" id="A0A3B0VSN3"/>
<name>A0A3B0VSN3_9ZZZZ</name>
<evidence type="ECO:0000256" key="3">
    <source>
        <dbReference type="ARBA" id="ARBA00023186"/>
    </source>
</evidence>
<proteinExistence type="predicted"/>
<dbReference type="FunFam" id="2.60.260.20:FF:000013">
    <property type="entry name" value="DnaJ subfamily B member 11"/>
    <property type="match status" value="1"/>
</dbReference>
<accession>A0A3B0VSN3</accession>
<keyword evidence="1" id="KW-0963">Cytoplasm</keyword>
<dbReference type="PROSITE" id="PS00636">
    <property type="entry name" value="DNAJ_1"/>
    <property type="match status" value="1"/>
</dbReference>
<dbReference type="InterPro" id="IPR001623">
    <property type="entry name" value="DnaJ_domain"/>
</dbReference>
<dbReference type="SUPFAM" id="SSF49493">
    <property type="entry name" value="HSP40/DnaJ peptide-binding domain"/>
    <property type="match status" value="2"/>
</dbReference>
<organism evidence="5">
    <name type="scientific">hydrothermal vent metagenome</name>
    <dbReference type="NCBI Taxonomy" id="652676"/>
    <lineage>
        <taxon>unclassified sequences</taxon>
        <taxon>metagenomes</taxon>
        <taxon>ecological metagenomes</taxon>
    </lineage>
</organism>
<evidence type="ECO:0000259" key="4">
    <source>
        <dbReference type="PROSITE" id="PS50076"/>
    </source>
</evidence>
<dbReference type="GO" id="GO:0051082">
    <property type="term" value="F:unfolded protein binding"/>
    <property type="evidence" value="ECO:0007669"/>
    <property type="project" value="InterPro"/>
</dbReference>
<dbReference type="EMBL" id="UOEY01000124">
    <property type="protein sequence ID" value="VAW41477.1"/>
    <property type="molecule type" value="Genomic_DNA"/>
</dbReference>
<dbReference type="InterPro" id="IPR002939">
    <property type="entry name" value="DnaJ_C"/>
</dbReference>
<evidence type="ECO:0000313" key="5">
    <source>
        <dbReference type="EMBL" id="VAW41477.1"/>
    </source>
</evidence>
<dbReference type="Pfam" id="PF00226">
    <property type="entry name" value="DnaJ"/>
    <property type="match status" value="1"/>
</dbReference>
<dbReference type="CDD" id="cd06257">
    <property type="entry name" value="DnaJ"/>
    <property type="match status" value="1"/>
</dbReference>
<reference evidence="5" key="1">
    <citation type="submission" date="2018-06" db="EMBL/GenBank/DDBJ databases">
        <authorList>
            <person name="Zhirakovskaya E."/>
        </authorList>
    </citation>
    <scope>NUCLEOTIDE SEQUENCE</scope>
</reference>
<keyword evidence="2" id="KW-0238">DNA-binding</keyword>
<dbReference type="PROSITE" id="PS50076">
    <property type="entry name" value="DNAJ_2"/>
    <property type="match status" value="1"/>
</dbReference>
<sequence>MEYKDYYHILGVSRDAPQDKIKRAYRRLARKYHPDISKETDAETKFKDVGEAYEVLSDPEKRAAYDKFGANWQAGQDFKPPPNWDAGFEFSGAGYTEAASGGFSDFFEELFGRSHYTGGGTRRTFRMQGENQHAKIVIRLQDAYLGSKQTITLTRPVVDENGHVTTKPHTLHVTIPKGIIEGQRIRLEGQGMPGAGGGKSGDLYLEIAFAEDPLFHAEKRDIYLTLPVTPWEVALGATVTVPTLGGNVELKIPAGSQGGSKLRLKGRGLCSATQTGDQYVTLRVVVPKPRTREQKKLYQEMARLMPINPRENMGV</sequence>
<dbReference type="PANTHER" id="PTHR43096:SF52">
    <property type="entry name" value="DNAJ HOMOLOG 1, MITOCHONDRIAL-RELATED"/>
    <property type="match status" value="1"/>
</dbReference>
<dbReference type="InterPro" id="IPR036869">
    <property type="entry name" value="J_dom_sf"/>
</dbReference>
<evidence type="ECO:0000256" key="2">
    <source>
        <dbReference type="ARBA" id="ARBA00023125"/>
    </source>
</evidence>
<keyword evidence="3" id="KW-0143">Chaperone</keyword>
<dbReference type="CDD" id="cd10747">
    <property type="entry name" value="DnaJ_C"/>
    <property type="match status" value="1"/>
</dbReference>
<dbReference type="PANTHER" id="PTHR43096">
    <property type="entry name" value="DNAJ HOMOLOG 1, MITOCHONDRIAL-RELATED"/>
    <property type="match status" value="1"/>
</dbReference>
<dbReference type="SMART" id="SM00271">
    <property type="entry name" value="DnaJ"/>
    <property type="match status" value="1"/>
</dbReference>
<feature type="domain" description="J" evidence="4">
    <location>
        <begin position="5"/>
        <end position="69"/>
    </location>
</feature>
<dbReference type="GO" id="GO:0003677">
    <property type="term" value="F:DNA binding"/>
    <property type="evidence" value="ECO:0007669"/>
    <property type="project" value="UniProtKB-KW"/>
</dbReference>
<protein>
    <submittedName>
        <fullName evidence="5">DnaJ-class molecular chaperone CbpA</fullName>
    </submittedName>
</protein>
<dbReference type="SUPFAM" id="SSF46565">
    <property type="entry name" value="Chaperone J-domain"/>
    <property type="match status" value="1"/>
</dbReference>
<gene>
    <name evidence="5" type="ORF">MNBD_DELTA04-980</name>
</gene>
<dbReference type="PRINTS" id="PR00625">
    <property type="entry name" value="JDOMAIN"/>
</dbReference>